<protein>
    <submittedName>
        <fullName evidence="2">Uncharacterized protein</fullName>
    </submittedName>
</protein>
<feature type="compositionally biased region" description="Acidic residues" evidence="1">
    <location>
        <begin position="1"/>
        <end position="10"/>
    </location>
</feature>
<dbReference type="HOGENOM" id="CLU_2683808_0_0_11"/>
<reference evidence="2 3" key="1">
    <citation type="submission" date="2010-12" db="EMBL/GenBank/DDBJ databases">
        <authorList>
            <person name="Muzny D."/>
            <person name="Qin X."/>
            <person name="Deng J."/>
            <person name="Jiang H."/>
            <person name="Liu Y."/>
            <person name="Qu J."/>
            <person name="Song X.-Z."/>
            <person name="Zhang L."/>
            <person name="Thornton R."/>
            <person name="Coyle M."/>
            <person name="Francisco L."/>
            <person name="Jackson L."/>
            <person name="Javaid M."/>
            <person name="Korchina V."/>
            <person name="Kovar C."/>
            <person name="Mata R."/>
            <person name="Mathew T."/>
            <person name="Ngo R."/>
            <person name="Nguyen L."/>
            <person name="Nguyen N."/>
            <person name="Okwuonu G."/>
            <person name="Ongeri F."/>
            <person name="Pham C."/>
            <person name="Simmons D."/>
            <person name="Wilczek-Boney K."/>
            <person name="Hale W."/>
            <person name="Jakkamsetti A."/>
            <person name="Pham P."/>
            <person name="Ruth R."/>
            <person name="San Lucas F."/>
            <person name="Warren J."/>
            <person name="Zhang J."/>
            <person name="Zhao Z."/>
            <person name="Zhou C."/>
            <person name="Zhu D."/>
            <person name="Lee S."/>
            <person name="Bess C."/>
            <person name="Blankenburg K."/>
            <person name="Forbes L."/>
            <person name="Fu Q."/>
            <person name="Gubbala S."/>
            <person name="Hirani K."/>
            <person name="Jayaseelan J.C."/>
            <person name="Lara F."/>
            <person name="Munidasa M."/>
            <person name="Palculict T."/>
            <person name="Patil S."/>
            <person name="Pu L.-L."/>
            <person name="Saada N."/>
            <person name="Tang L."/>
            <person name="Weissenberger G."/>
            <person name="Zhu Y."/>
            <person name="Hemphill L."/>
            <person name="Shang Y."/>
            <person name="Youmans B."/>
            <person name="Ayvaz T."/>
            <person name="Ross M."/>
            <person name="Santibanez J."/>
            <person name="Aqrawi P."/>
            <person name="Gross S."/>
            <person name="Joshi V."/>
            <person name="Fowler G."/>
            <person name="Nazareth L."/>
            <person name="Reid J."/>
            <person name="Worley K."/>
            <person name="Petrosino J."/>
            <person name="Highlander S."/>
            <person name="Gibbs R."/>
        </authorList>
    </citation>
    <scope>NUCLEOTIDE SEQUENCE [LARGE SCALE GENOMIC DNA]</scope>
    <source>
        <strain evidence="2 3">ATCC 51333</strain>
    </source>
</reference>
<dbReference type="AlphaFoldDB" id="E6M102"/>
<dbReference type="Proteomes" id="UP000005573">
    <property type="component" value="Unassembled WGS sequence"/>
</dbReference>
<gene>
    <name evidence="2" type="ORF">HMPREF0388_1735</name>
</gene>
<feature type="region of interest" description="Disordered" evidence="1">
    <location>
        <begin position="1"/>
        <end position="34"/>
    </location>
</feature>
<accession>E6M102</accession>
<evidence type="ECO:0000313" key="3">
    <source>
        <dbReference type="Proteomes" id="UP000005573"/>
    </source>
</evidence>
<sequence length="74" mass="8289">MITEELETEGTEYPAEPDTTTGLEPTVEPVDDCGCSKDGETRLIRMRHPNLTQTIEVNPASVPNWEKTGWETIK</sequence>
<evidence type="ECO:0000256" key="1">
    <source>
        <dbReference type="SAM" id="MobiDB-lite"/>
    </source>
</evidence>
<proteinExistence type="predicted"/>
<evidence type="ECO:0000313" key="2">
    <source>
        <dbReference type="EMBL" id="EFU79632.1"/>
    </source>
</evidence>
<organism evidence="2 3">
    <name type="scientific">Mobiluncus curtisii ATCC 51333</name>
    <dbReference type="NCBI Taxonomy" id="887326"/>
    <lineage>
        <taxon>Bacteria</taxon>
        <taxon>Bacillati</taxon>
        <taxon>Actinomycetota</taxon>
        <taxon>Actinomycetes</taxon>
        <taxon>Actinomycetales</taxon>
        <taxon>Actinomycetaceae</taxon>
        <taxon>Mobiluncus</taxon>
    </lineage>
</organism>
<dbReference type="EMBL" id="AEPY01000011">
    <property type="protein sequence ID" value="EFU79632.1"/>
    <property type="molecule type" value="Genomic_DNA"/>
</dbReference>
<comment type="caution">
    <text evidence="2">The sequence shown here is derived from an EMBL/GenBank/DDBJ whole genome shotgun (WGS) entry which is preliminary data.</text>
</comment>
<name>E6M102_9ACTO</name>